<evidence type="ECO:0000256" key="5">
    <source>
        <dbReference type="ARBA" id="ARBA00022692"/>
    </source>
</evidence>
<evidence type="ECO:0000256" key="4">
    <source>
        <dbReference type="ARBA" id="ARBA00022475"/>
    </source>
</evidence>
<keyword evidence="6 8" id="KW-1133">Transmembrane helix</keyword>
<dbReference type="PANTHER" id="PTHR33573">
    <property type="entry name" value="CASP-LIKE PROTEIN 4A4"/>
    <property type="match status" value="1"/>
</dbReference>
<keyword evidence="11" id="KW-1185">Reference proteome</keyword>
<evidence type="ECO:0000259" key="9">
    <source>
        <dbReference type="Pfam" id="PF04535"/>
    </source>
</evidence>
<proteinExistence type="inferred from homology"/>
<feature type="transmembrane region" description="Helical" evidence="8">
    <location>
        <begin position="144"/>
        <end position="162"/>
    </location>
</feature>
<sequence length="186" mass="20544">MRTNTGDSASRKNQLPMLKFFDSSLRLCVVPLSVATLWVTVTNKQDSSSYGMLKYSNILGLKYMVFVSALSAGYALVAAVCSCVRYLVSKPWIFFVSDQILAYLMVTSVSVAMEIYYLSYNGAKEVSWSEACGSYGRFCSKMKLALILDILTFCCMLVLAVISASRAFSVFDPPSVNSKEVEENKA</sequence>
<dbReference type="AlphaFoldDB" id="A0AAN9HXX8"/>
<dbReference type="EMBL" id="JAYWIO010000006">
    <property type="protein sequence ID" value="KAK7256540.1"/>
    <property type="molecule type" value="Genomic_DNA"/>
</dbReference>
<comment type="similarity">
    <text evidence="2 8">Belongs to the Casparian strip membrane proteins (CASP) family.</text>
</comment>
<evidence type="ECO:0000256" key="1">
    <source>
        <dbReference type="ARBA" id="ARBA00004651"/>
    </source>
</evidence>
<comment type="caution">
    <text evidence="8">Lacks conserved residue(s) required for the propagation of feature annotation.</text>
</comment>
<accession>A0AAN9HXX8</accession>
<dbReference type="InterPro" id="IPR006702">
    <property type="entry name" value="CASP_dom"/>
</dbReference>
<dbReference type="Proteomes" id="UP001372338">
    <property type="component" value="Unassembled WGS sequence"/>
</dbReference>
<organism evidence="10 11">
    <name type="scientific">Crotalaria pallida</name>
    <name type="common">Smooth rattlebox</name>
    <name type="synonym">Crotalaria striata</name>
    <dbReference type="NCBI Taxonomy" id="3830"/>
    <lineage>
        <taxon>Eukaryota</taxon>
        <taxon>Viridiplantae</taxon>
        <taxon>Streptophyta</taxon>
        <taxon>Embryophyta</taxon>
        <taxon>Tracheophyta</taxon>
        <taxon>Spermatophyta</taxon>
        <taxon>Magnoliopsida</taxon>
        <taxon>eudicotyledons</taxon>
        <taxon>Gunneridae</taxon>
        <taxon>Pentapetalae</taxon>
        <taxon>rosids</taxon>
        <taxon>fabids</taxon>
        <taxon>Fabales</taxon>
        <taxon>Fabaceae</taxon>
        <taxon>Papilionoideae</taxon>
        <taxon>50 kb inversion clade</taxon>
        <taxon>genistoids sensu lato</taxon>
        <taxon>core genistoids</taxon>
        <taxon>Crotalarieae</taxon>
        <taxon>Crotalaria</taxon>
    </lineage>
</organism>
<evidence type="ECO:0000256" key="6">
    <source>
        <dbReference type="ARBA" id="ARBA00022989"/>
    </source>
</evidence>
<name>A0AAN9HXX8_CROPI</name>
<dbReference type="PANTHER" id="PTHR33573:SF30">
    <property type="entry name" value="CASP-LIKE PROTEIN 2C1-RELATED"/>
    <property type="match status" value="1"/>
</dbReference>
<protein>
    <recommendedName>
        <fullName evidence="8">CASP-like protein</fullName>
    </recommendedName>
</protein>
<feature type="transmembrane region" description="Helical" evidence="8">
    <location>
        <begin position="100"/>
        <end position="119"/>
    </location>
</feature>
<evidence type="ECO:0000313" key="10">
    <source>
        <dbReference type="EMBL" id="KAK7256540.1"/>
    </source>
</evidence>
<evidence type="ECO:0000256" key="3">
    <source>
        <dbReference type="ARBA" id="ARBA00011489"/>
    </source>
</evidence>
<comment type="subunit">
    <text evidence="3 8">Homodimer and heterodimers.</text>
</comment>
<gene>
    <name evidence="10" type="ORF">RIF29_29993</name>
</gene>
<evidence type="ECO:0000256" key="8">
    <source>
        <dbReference type="RuleBase" id="RU361233"/>
    </source>
</evidence>
<dbReference type="NCBIfam" id="TIGR01569">
    <property type="entry name" value="A_tha_TIGR01569"/>
    <property type="match status" value="1"/>
</dbReference>
<feature type="transmembrane region" description="Helical" evidence="8">
    <location>
        <begin position="61"/>
        <end position="88"/>
    </location>
</feature>
<comment type="caution">
    <text evidence="10">The sequence shown here is derived from an EMBL/GenBank/DDBJ whole genome shotgun (WGS) entry which is preliminary data.</text>
</comment>
<comment type="subcellular location">
    <subcellularLocation>
        <location evidence="1 8">Cell membrane</location>
        <topology evidence="1 8">Multi-pass membrane protein</topology>
    </subcellularLocation>
</comment>
<keyword evidence="5 8" id="KW-0812">Transmembrane</keyword>
<dbReference type="Pfam" id="PF04535">
    <property type="entry name" value="CASP_dom"/>
    <property type="match status" value="1"/>
</dbReference>
<feature type="domain" description="Casparian strip membrane protein" evidence="9">
    <location>
        <begin position="19"/>
        <end position="155"/>
    </location>
</feature>
<dbReference type="InterPro" id="IPR006459">
    <property type="entry name" value="CASP/CASPL"/>
</dbReference>
<evidence type="ECO:0000256" key="2">
    <source>
        <dbReference type="ARBA" id="ARBA00007651"/>
    </source>
</evidence>
<dbReference type="GO" id="GO:0005886">
    <property type="term" value="C:plasma membrane"/>
    <property type="evidence" value="ECO:0007669"/>
    <property type="project" value="UniProtKB-SubCell"/>
</dbReference>
<evidence type="ECO:0000313" key="11">
    <source>
        <dbReference type="Proteomes" id="UP001372338"/>
    </source>
</evidence>
<keyword evidence="4 8" id="KW-1003">Cell membrane</keyword>
<reference evidence="10 11" key="1">
    <citation type="submission" date="2024-01" db="EMBL/GenBank/DDBJ databases">
        <title>The genomes of 5 underutilized Papilionoideae crops provide insights into root nodulation and disease resistanc.</title>
        <authorList>
            <person name="Yuan L."/>
        </authorList>
    </citation>
    <scope>NUCLEOTIDE SEQUENCE [LARGE SCALE GENOMIC DNA]</scope>
    <source>
        <strain evidence="10">ZHUSHIDOU_FW_LH</strain>
        <tissue evidence="10">Leaf</tissue>
    </source>
</reference>
<evidence type="ECO:0000256" key="7">
    <source>
        <dbReference type="ARBA" id="ARBA00023136"/>
    </source>
</evidence>
<keyword evidence="7 8" id="KW-0472">Membrane</keyword>